<dbReference type="EMBL" id="MDYN01000024">
    <property type="protein sequence ID" value="OQD81938.1"/>
    <property type="molecule type" value="Genomic_DNA"/>
</dbReference>
<dbReference type="PANTHER" id="PTHR45348:SF2">
    <property type="entry name" value="ZINC-TYPE ALCOHOL DEHYDROGENASE-LIKE PROTEIN C2E1P3.01"/>
    <property type="match status" value="1"/>
</dbReference>
<evidence type="ECO:0000313" key="2">
    <source>
        <dbReference type="EMBL" id="OQD81938.1"/>
    </source>
</evidence>
<dbReference type="STRING" id="416450.A0A1V6PY47"/>
<dbReference type="AlphaFoldDB" id="A0A1V6PY47"/>
<proteinExistence type="predicted"/>
<keyword evidence="1" id="KW-0560">Oxidoreductase</keyword>
<evidence type="ECO:0000256" key="1">
    <source>
        <dbReference type="ARBA" id="ARBA00023002"/>
    </source>
</evidence>
<name>A0A1V6PY47_9EURO</name>
<evidence type="ECO:0000313" key="3">
    <source>
        <dbReference type="Proteomes" id="UP000191672"/>
    </source>
</evidence>
<keyword evidence="3" id="KW-1185">Reference proteome</keyword>
<gene>
    <name evidence="2" type="ORF">PENANT_c024G02957</name>
</gene>
<accession>A0A1V6PY47</accession>
<reference evidence="3" key="1">
    <citation type="journal article" date="2017" name="Nat. Microbiol.">
        <title>Global analysis of biosynthetic gene clusters reveals vast potential of secondary metabolite production in Penicillium species.</title>
        <authorList>
            <person name="Nielsen J.C."/>
            <person name="Grijseels S."/>
            <person name="Prigent S."/>
            <person name="Ji B."/>
            <person name="Dainat J."/>
            <person name="Nielsen K.F."/>
            <person name="Frisvad J.C."/>
            <person name="Workman M."/>
            <person name="Nielsen J."/>
        </authorList>
    </citation>
    <scope>NUCLEOTIDE SEQUENCE [LARGE SCALE GENOMIC DNA]</scope>
    <source>
        <strain evidence="3">IBT 31811</strain>
    </source>
</reference>
<dbReference type="Gene3D" id="3.40.50.720">
    <property type="entry name" value="NAD(P)-binding Rossmann-like Domain"/>
    <property type="match status" value="1"/>
</dbReference>
<sequence length="117" mass="13494">MFDYNDPNTAVAIRERTKNGLTLAFDTISTESNAKYYDCTLSPKKGDYSSLLPINIELENDRDRATMAYTAFGDNFKFKPNEIPARPHDRAFCVVILRTWWRLEKSWYTLLGSVMVA</sequence>
<dbReference type="InterPro" id="IPR047122">
    <property type="entry name" value="Trans-enoyl_RdTase-like"/>
</dbReference>
<dbReference type="PANTHER" id="PTHR45348">
    <property type="entry name" value="HYPOTHETICAL OXIDOREDUCTASE (EUROFUNG)"/>
    <property type="match status" value="1"/>
</dbReference>
<dbReference type="Proteomes" id="UP000191672">
    <property type="component" value="Unassembled WGS sequence"/>
</dbReference>
<protein>
    <submittedName>
        <fullName evidence="2">Uncharacterized protein</fullName>
    </submittedName>
</protein>
<organism evidence="2 3">
    <name type="scientific">Penicillium antarcticum</name>
    <dbReference type="NCBI Taxonomy" id="416450"/>
    <lineage>
        <taxon>Eukaryota</taxon>
        <taxon>Fungi</taxon>
        <taxon>Dikarya</taxon>
        <taxon>Ascomycota</taxon>
        <taxon>Pezizomycotina</taxon>
        <taxon>Eurotiomycetes</taxon>
        <taxon>Eurotiomycetidae</taxon>
        <taxon>Eurotiales</taxon>
        <taxon>Aspergillaceae</taxon>
        <taxon>Penicillium</taxon>
    </lineage>
</organism>
<dbReference type="GO" id="GO:0016651">
    <property type="term" value="F:oxidoreductase activity, acting on NAD(P)H"/>
    <property type="evidence" value="ECO:0007669"/>
    <property type="project" value="InterPro"/>
</dbReference>
<comment type="caution">
    <text evidence="2">The sequence shown here is derived from an EMBL/GenBank/DDBJ whole genome shotgun (WGS) entry which is preliminary data.</text>
</comment>